<dbReference type="InterPro" id="IPR011990">
    <property type="entry name" value="TPR-like_helical_dom_sf"/>
</dbReference>
<evidence type="ECO:0000313" key="3">
    <source>
        <dbReference type="Proteomes" id="UP000679691"/>
    </source>
</evidence>
<protein>
    <submittedName>
        <fullName evidence="2">SusD/RagB family nutrient-binding outer membrane lipoprotein</fullName>
    </submittedName>
</protein>
<keyword evidence="2" id="KW-0449">Lipoprotein</keyword>
<keyword evidence="1" id="KW-0732">Signal</keyword>
<evidence type="ECO:0000256" key="1">
    <source>
        <dbReference type="SAM" id="SignalP"/>
    </source>
</evidence>
<evidence type="ECO:0000313" key="2">
    <source>
        <dbReference type="EMBL" id="MBP3943615.1"/>
    </source>
</evidence>
<gene>
    <name evidence="2" type="ORF">J5U18_08585</name>
</gene>
<dbReference type="Pfam" id="PF12771">
    <property type="entry name" value="SusD-like_2"/>
    <property type="match status" value="1"/>
</dbReference>
<proteinExistence type="predicted"/>
<feature type="signal peptide" evidence="1">
    <location>
        <begin position="1"/>
        <end position="24"/>
    </location>
</feature>
<organism evidence="2 3">
    <name type="scientific">Rhinopithecimicrobium faecis</name>
    <dbReference type="NCBI Taxonomy" id="2820698"/>
    <lineage>
        <taxon>Bacteria</taxon>
        <taxon>Pseudomonadati</taxon>
        <taxon>Bacteroidota</taxon>
        <taxon>Sphingobacteriia</taxon>
        <taxon>Sphingobacteriales</taxon>
        <taxon>Sphingobacteriaceae</taxon>
        <taxon>Rhinopithecimicrobium</taxon>
    </lineage>
</organism>
<dbReference type="PROSITE" id="PS51257">
    <property type="entry name" value="PROKAR_LIPOPROTEIN"/>
    <property type="match status" value="1"/>
</dbReference>
<dbReference type="Proteomes" id="UP000679691">
    <property type="component" value="Unassembled WGS sequence"/>
</dbReference>
<name>A0A8T4HBG0_9SPHI</name>
<dbReference type="AlphaFoldDB" id="A0A8T4HBG0"/>
<keyword evidence="3" id="KW-1185">Reference proteome</keyword>
<dbReference type="EMBL" id="JAGKSB010000008">
    <property type="protein sequence ID" value="MBP3943615.1"/>
    <property type="molecule type" value="Genomic_DNA"/>
</dbReference>
<feature type="chain" id="PRO_5035891504" evidence="1">
    <location>
        <begin position="25"/>
        <end position="491"/>
    </location>
</feature>
<reference evidence="2" key="1">
    <citation type="submission" date="2021-03" db="EMBL/GenBank/DDBJ databases">
        <authorList>
            <person name="Lu T."/>
            <person name="Wang Q."/>
            <person name="Han X."/>
        </authorList>
    </citation>
    <scope>NUCLEOTIDE SEQUENCE</scope>
    <source>
        <strain evidence="2">WQ 2009</strain>
    </source>
</reference>
<dbReference type="SUPFAM" id="SSF48452">
    <property type="entry name" value="TPR-like"/>
    <property type="match status" value="1"/>
</dbReference>
<dbReference type="Gene3D" id="1.25.40.390">
    <property type="match status" value="1"/>
</dbReference>
<dbReference type="RefSeq" id="WP_353547114.1">
    <property type="nucleotide sequence ID" value="NZ_JAGKSB010000008.1"/>
</dbReference>
<comment type="caution">
    <text evidence="2">The sequence shown here is derived from an EMBL/GenBank/DDBJ whole genome shotgun (WGS) entry which is preliminary data.</text>
</comment>
<sequence>MKKTTTFKTYTLLLACLLASSSCTKDFQEINTNPNESTVASPQALLAPLLVNTLNGNLERNFRLNNELVQVTVTNSDSREFHRYEIKPTESNSMWNLWYTNLTNVRSIYSTAEVTKQTNYETFQGISLILDAWMSSMITDLYGDVPYFEANAGRDGIITPAFDTQEAIYADLFKKLEQANLLLTETKANEKDIPTNLAYADPIFAGNAAKWRKFGNSLYLRLLLRASGKIESNAIAKIKEIAVDNKANYPVFQSNDDSAILKFTNVLPFVTAYYNTANFYFNGDKGYSEFFINNLLALKDPRLPRWATEATTGTYAGMESGYRKGTIPQVQSTLQLNLKTEPLFGNIINYSELQLILAEAAVAGYIPLNAKELYEAAVKANIELWGLPFDPTYFDNEEAKFDPAASKTEQLQKVQLQKYFAMMFTDFQQYHEYRRTQALQLYKGVGLENNGKMPSRFVYPITTQSYNKKNYDAAVARMGGDNINVNVWWNK</sequence>
<dbReference type="InterPro" id="IPR041662">
    <property type="entry name" value="SusD-like_2"/>
</dbReference>
<accession>A0A8T4HBG0</accession>